<proteinExistence type="predicted"/>
<evidence type="ECO:0000313" key="2">
    <source>
        <dbReference type="Proteomes" id="UP000033684"/>
    </source>
</evidence>
<reference evidence="1 2" key="2">
    <citation type="journal article" date="2016" name="Microb. Ecol.">
        <title>Genome Characteristics of a Novel Type I Methanotroph (Sn10-6) Isolated from a Flooded Indian Rice Field.</title>
        <authorList>
            <person name="Rahalkar M.C."/>
            <person name="Pandit P.S."/>
            <person name="Dhakephalkar P.K."/>
            <person name="Pore S."/>
            <person name="Arora P."/>
            <person name="Kapse N."/>
        </authorList>
    </citation>
    <scope>NUCLEOTIDE SEQUENCE [LARGE SCALE GENOMIC DNA]</scope>
    <source>
        <strain evidence="1 2">Sn10-6</strain>
    </source>
</reference>
<protein>
    <submittedName>
        <fullName evidence="1">Uncharacterized protein</fullName>
    </submittedName>
</protein>
<dbReference type="Proteomes" id="UP000033684">
    <property type="component" value="Unassembled WGS sequence"/>
</dbReference>
<dbReference type="EMBL" id="LAJX01000231">
    <property type="protein sequence ID" value="KJV05412.1"/>
    <property type="molecule type" value="Genomic_DNA"/>
</dbReference>
<accession>A0A0F3IFE6</accession>
<organism evidence="1 2">
    <name type="scientific">Methylocucumis oryzae</name>
    <dbReference type="NCBI Taxonomy" id="1632867"/>
    <lineage>
        <taxon>Bacteria</taxon>
        <taxon>Pseudomonadati</taxon>
        <taxon>Pseudomonadota</taxon>
        <taxon>Gammaproteobacteria</taxon>
        <taxon>Methylococcales</taxon>
        <taxon>Methylococcaceae</taxon>
        <taxon>Methylocucumis</taxon>
    </lineage>
</organism>
<gene>
    <name evidence="1" type="ORF">VZ94_18400</name>
</gene>
<reference evidence="2" key="1">
    <citation type="submission" date="2015-03" db="EMBL/GenBank/DDBJ databases">
        <title>Draft genome sequence of a novel methanotroph (Sn10-6) isolated from flooded ricefield rhizosphere in India.</title>
        <authorList>
            <person name="Pandit P.S."/>
            <person name="Pore S.D."/>
            <person name="Arora P."/>
            <person name="Kapse N.G."/>
            <person name="Dhakephalkar P.K."/>
            <person name="Rahalkar M.C."/>
        </authorList>
    </citation>
    <scope>NUCLEOTIDE SEQUENCE [LARGE SCALE GENOMIC DNA]</scope>
    <source>
        <strain evidence="2">Sn10-6</strain>
    </source>
</reference>
<dbReference type="RefSeq" id="WP_045780339.1">
    <property type="nucleotide sequence ID" value="NZ_LAJX01000231.1"/>
</dbReference>
<evidence type="ECO:0000313" key="1">
    <source>
        <dbReference type="EMBL" id="KJV05412.1"/>
    </source>
</evidence>
<dbReference type="AlphaFoldDB" id="A0A0F3IFE6"/>
<comment type="caution">
    <text evidence="1">The sequence shown here is derived from an EMBL/GenBank/DDBJ whole genome shotgun (WGS) entry which is preliminary data.</text>
</comment>
<name>A0A0F3IFE6_9GAMM</name>
<keyword evidence="2" id="KW-1185">Reference proteome</keyword>
<sequence>MSVHITADNALSGIEQLRYARDTAAVEAVLPALADNQRYWVSPMVKQQGAKTALAWTELTVHNTNEQPTTITTLFYTDQGVF</sequence>